<dbReference type="GO" id="GO:0003676">
    <property type="term" value="F:nucleic acid binding"/>
    <property type="evidence" value="ECO:0007669"/>
    <property type="project" value="InterPro"/>
</dbReference>
<dbReference type="SUPFAM" id="SSF52540">
    <property type="entry name" value="P-loop containing nucleoside triphosphate hydrolases"/>
    <property type="match status" value="1"/>
</dbReference>
<keyword evidence="2" id="KW-0378">Hydrolase</keyword>
<protein>
    <recommendedName>
        <fullName evidence="5">DEAD/DEAH-box helicase domain-containing protein</fullName>
    </recommendedName>
</protein>
<dbReference type="Pfam" id="PF00270">
    <property type="entry name" value="DEAD"/>
    <property type="match status" value="1"/>
</dbReference>
<reference evidence="6" key="1">
    <citation type="submission" date="2021-02" db="EMBL/GenBank/DDBJ databases">
        <authorList>
            <person name="Nowell W R."/>
        </authorList>
    </citation>
    <scope>NUCLEOTIDE SEQUENCE</scope>
</reference>
<evidence type="ECO:0000256" key="4">
    <source>
        <dbReference type="ARBA" id="ARBA00022840"/>
    </source>
</evidence>
<gene>
    <name evidence="6" type="ORF">TMI583_LOCUS21003</name>
</gene>
<dbReference type="PANTHER" id="PTHR47960">
    <property type="entry name" value="DEAD-BOX ATP-DEPENDENT RNA HELICASE 50"/>
    <property type="match status" value="1"/>
</dbReference>
<feature type="non-terminal residue" evidence="6">
    <location>
        <position position="56"/>
    </location>
</feature>
<keyword evidence="1" id="KW-0547">Nucleotide-binding</keyword>
<evidence type="ECO:0000313" key="6">
    <source>
        <dbReference type="EMBL" id="CAF3911062.1"/>
    </source>
</evidence>
<dbReference type="GO" id="GO:0004386">
    <property type="term" value="F:helicase activity"/>
    <property type="evidence" value="ECO:0007669"/>
    <property type="project" value="UniProtKB-KW"/>
</dbReference>
<dbReference type="GO" id="GO:0016787">
    <property type="term" value="F:hydrolase activity"/>
    <property type="evidence" value="ECO:0007669"/>
    <property type="project" value="UniProtKB-KW"/>
</dbReference>
<dbReference type="EMBL" id="CAJOBA010021097">
    <property type="protein sequence ID" value="CAF3911062.1"/>
    <property type="molecule type" value="Genomic_DNA"/>
</dbReference>
<name>A0A8S2LQI6_9BILA</name>
<evidence type="ECO:0000256" key="2">
    <source>
        <dbReference type="ARBA" id="ARBA00022801"/>
    </source>
</evidence>
<organism evidence="6 7">
    <name type="scientific">Didymodactylos carnosus</name>
    <dbReference type="NCBI Taxonomy" id="1234261"/>
    <lineage>
        <taxon>Eukaryota</taxon>
        <taxon>Metazoa</taxon>
        <taxon>Spiralia</taxon>
        <taxon>Gnathifera</taxon>
        <taxon>Rotifera</taxon>
        <taxon>Eurotatoria</taxon>
        <taxon>Bdelloidea</taxon>
        <taxon>Philodinida</taxon>
        <taxon>Philodinidae</taxon>
        <taxon>Didymodactylos</taxon>
    </lineage>
</organism>
<evidence type="ECO:0000313" key="7">
    <source>
        <dbReference type="Proteomes" id="UP000682733"/>
    </source>
</evidence>
<evidence type="ECO:0000259" key="5">
    <source>
        <dbReference type="Pfam" id="PF00270"/>
    </source>
</evidence>
<dbReference type="Proteomes" id="UP000682733">
    <property type="component" value="Unassembled WGS sequence"/>
</dbReference>
<evidence type="ECO:0000256" key="3">
    <source>
        <dbReference type="ARBA" id="ARBA00022806"/>
    </source>
</evidence>
<sequence length="56" mass="6176">TGKTGAYVIPIIERINPEKNTIQAAILVPTRELALQTSAICMELSKHLNLRIMVTT</sequence>
<accession>A0A8S2LQI6</accession>
<dbReference type="GO" id="GO:0005524">
    <property type="term" value="F:ATP binding"/>
    <property type="evidence" value="ECO:0007669"/>
    <property type="project" value="UniProtKB-KW"/>
</dbReference>
<keyword evidence="3" id="KW-0347">Helicase</keyword>
<dbReference type="InterPro" id="IPR011545">
    <property type="entry name" value="DEAD/DEAH_box_helicase_dom"/>
</dbReference>
<evidence type="ECO:0000256" key="1">
    <source>
        <dbReference type="ARBA" id="ARBA00022741"/>
    </source>
</evidence>
<comment type="caution">
    <text evidence="6">The sequence shown here is derived from an EMBL/GenBank/DDBJ whole genome shotgun (WGS) entry which is preliminary data.</text>
</comment>
<dbReference type="InterPro" id="IPR027417">
    <property type="entry name" value="P-loop_NTPase"/>
</dbReference>
<feature type="non-terminal residue" evidence="6">
    <location>
        <position position="1"/>
    </location>
</feature>
<keyword evidence="4" id="KW-0067">ATP-binding</keyword>
<dbReference type="Gene3D" id="3.40.50.300">
    <property type="entry name" value="P-loop containing nucleotide triphosphate hydrolases"/>
    <property type="match status" value="1"/>
</dbReference>
<feature type="domain" description="DEAD/DEAH-box helicase" evidence="5">
    <location>
        <begin position="1"/>
        <end position="53"/>
    </location>
</feature>
<proteinExistence type="predicted"/>
<dbReference type="AlphaFoldDB" id="A0A8S2LQI6"/>